<sequence length="242" mass="27053">MKKNRFVYILLLFIITSCTENEMLSYKNDPAIYFENDSVAHSFFALNTSVLQDTVLVRVNTMGEVSSQDRAISIVQTNVGKAGAAVAGVHYIPFDDASLKTLVKVPAGKAYADVPVVLIRDASLSLDQVRLELAVASNDNFRPGIDTKRAFIITTTDLALKPKDWDSMWLLIFGSTWGPVKMRFIIDATGYTDWDFFPSADMSYLFYLRDMTAQKFLEYNMAYPDAPLREANGEIVAISSLI</sequence>
<evidence type="ECO:0008006" key="2">
    <source>
        <dbReference type="Google" id="ProtNLM"/>
    </source>
</evidence>
<dbReference type="Pfam" id="PF16132">
    <property type="entry name" value="DUF4843"/>
    <property type="match status" value="1"/>
</dbReference>
<name>A0A5J4SZ44_9ZZZZ</name>
<dbReference type="EMBL" id="SNRY01000020">
    <property type="protein sequence ID" value="KAA6350962.1"/>
    <property type="molecule type" value="Genomic_DNA"/>
</dbReference>
<organism evidence="1">
    <name type="scientific">termite gut metagenome</name>
    <dbReference type="NCBI Taxonomy" id="433724"/>
    <lineage>
        <taxon>unclassified sequences</taxon>
        <taxon>metagenomes</taxon>
        <taxon>organismal metagenomes</taxon>
    </lineage>
</organism>
<accession>A0A5J4SZ44</accession>
<reference evidence="1" key="1">
    <citation type="submission" date="2019-03" db="EMBL/GenBank/DDBJ databases">
        <title>Single cell metagenomics reveals metabolic interactions within the superorganism composed of flagellate Streblomastix strix and complex community of Bacteroidetes bacteria on its surface.</title>
        <authorList>
            <person name="Treitli S.C."/>
            <person name="Kolisko M."/>
            <person name="Husnik F."/>
            <person name="Keeling P."/>
            <person name="Hampl V."/>
        </authorList>
    </citation>
    <scope>NUCLEOTIDE SEQUENCE</scope>
    <source>
        <strain evidence="1">STM</strain>
    </source>
</reference>
<dbReference type="AlphaFoldDB" id="A0A5J4SZ44"/>
<protein>
    <recommendedName>
        <fullName evidence="2">DUF4843 domain-containing protein</fullName>
    </recommendedName>
</protein>
<gene>
    <name evidence="1" type="ORF">EZS27_001659</name>
</gene>
<proteinExistence type="predicted"/>
<evidence type="ECO:0000313" key="1">
    <source>
        <dbReference type="EMBL" id="KAA6350962.1"/>
    </source>
</evidence>
<comment type="caution">
    <text evidence="1">The sequence shown here is derived from an EMBL/GenBank/DDBJ whole genome shotgun (WGS) entry which is preliminary data.</text>
</comment>
<dbReference type="PROSITE" id="PS51257">
    <property type="entry name" value="PROKAR_LIPOPROTEIN"/>
    <property type="match status" value="1"/>
</dbReference>
<dbReference type="InterPro" id="IPR032299">
    <property type="entry name" value="DUF4843"/>
</dbReference>